<dbReference type="EMBL" id="RZGX01000007">
    <property type="protein sequence ID" value="RUR23666.1"/>
    <property type="molecule type" value="Genomic_DNA"/>
</dbReference>
<name>A0A317U7C1_9GAMM</name>
<evidence type="ECO:0008006" key="5">
    <source>
        <dbReference type="Google" id="ProtNLM"/>
    </source>
</evidence>
<evidence type="ECO:0000313" key="2">
    <source>
        <dbReference type="EMBL" id="RUR23666.1"/>
    </source>
</evidence>
<keyword evidence="4" id="KW-1185">Reference proteome</keyword>
<reference evidence="2 4" key="2">
    <citation type="submission" date="2018-12" db="EMBL/GenBank/DDBJ databases">
        <title>Legionella sp,whole genome shotgun sequence.</title>
        <authorList>
            <person name="Wu H."/>
        </authorList>
    </citation>
    <scope>NUCLEOTIDE SEQUENCE [LARGE SCALE GENOMIC DNA]</scope>
    <source>
        <strain evidence="2">Km489</strain>
        <strain evidence="4">km489</strain>
    </source>
</reference>
<accession>A0A317U7C1</accession>
<organism evidence="1 3">
    <name type="scientific">Legionella qingyii</name>
    <dbReference type="NCBI Taxonomy" id="2184757"/>
    <lineage>
        <taxon>Bacteria</taxon>
        <taxon>Pseudomonadati</taxon>
        <taxon>Pseudomonadota</taxon>
        <taxon>Gammaproteobacteria</taxon>
        <taxon>Legionellales</taxon>
        <taxon>Legionellaceae</taxon>
        <taxon>Legionella</taxon>
    </lineage>
</organism>
<dbReference type="Proteomes" id="UP000287374">
    <property type="component" value="Unassembled WGS sequence"/>
</dbReference>
<dbReference type="OrthoDB" id="5649123at2"/>
<dbReference type="EMBL" id="QHJG01000006">
    <property type="protein sequence ID" value="PWY56776.1"/>
    <property type="molecule type" value="Genomic_DNA"/>
</dbReference>
<evidence type="ECO:0000313" key="1">
    <source>
        <dbReference type="EMBL" id="PWY56776.1"/>
    </source>
</evidence>
<evidence type="ECO:0000313" key="4">
    <source>
        <dbReference type="Proteomes" id="UP000287374"/>
    </source>
</evidence>
<dbReference type="RefSeq" id="WP_110141868.1">
    <property type="nucleotide sequence ID" value="NZ_QHJG01000006.1"/>
</dbReference>
<protein>
    <recommendedName>
        <fullName evidence="5">Type IV secretion protein Dot</fullName>
    </recommendedName>
</protein>
<evidence type="ECO:0000313" key="3">
    <source>
        <dbReference type="Proteomes" id="UP000247152"/>
    </source>
</evidence>
<sequence>MNTNEHTELGDALRFQEWDSLQGNPYITLDVQGSMHLQIQGFNEIGLPEPIGLNVSPGVIIAMSGDYFGGKEVSLDLPSIGEFKANRRAFDRKGTSETLGKYLIKKPVTESEEQKLISSYKRLANKNVQQSDIDTIYTINNGNYIPFSSTLNFYAQQLMFALRVKNYSDILNRNLSHFTPWSVRVYTIGHLIALKYARIYYELKQYITHTNYQSKNSEFNALLRVLKHTPHGLDRDKLQDLAHRYQALALGMEFFCFHYYTDHFAAGHISFVGDLRALLPQRFGVWGSILVNSLHDELNKITVYTKRIYDPSPDKSEPPVTAGGDDDFDVAKNYFNKQACLAGMACSLQDLNFVFNGSKLPQQTQYGGLEQMPDIDEEYRQPQPLLLLGDDNKIYYRTDLNHIEILSPSQLQATSAAPSRHGYSELSNKFEAFMLVLKLRMLPFIYTSQIETPTAEQLKLLEAEEHELNPERRPIPQPPIALGQIPVTAPVWQQPATKHMVTQGLMRNGLLATSEKKGSSLEQDISLDIEATLTPSSL</sequence>
<reference evidence="1 3" key="1">
    <citation type="submission" date="2018-05" db="EMBL/GenBank/DDBJ databases">
        <title>Legionella qingyii sp.nov., whole genome shotgun sequence.</title>
        <authorList>
            <person name="Wu H."/>
            <person name="Zhu Q."/>
            <person name="Hu C."/>
        </authorList>
    </citation>
    <scope>NUCLEOTIDE SEQUENCE [LARGE SCALE GENOMIC DNA]</scope>
    <source>
        <strain evidence="1 3">HEB18</strain>
    </source>
</reference>
<dbReference type="Proteomes" id="UP000247152">
    <property type="component" value="Unassembled WGS sequence"/>
</dbReference>
<proteinExistence type="predicted"/>
<dbReference type="AlphaFoldDB" id="A0A317U7C1"/>
<gene>
    <name evidence="1" type="ORF">DGG96_05050</name>
    <name evidence="2" type="ORF">ELY20_06565</name>
</gene>
<comment type="caution">
    <text evidence="1">The sequence shown here is derived from an EMBL/GenBank/DDBJ whole genome shotgun (WGS) entry which is preliminary data.</text>
</comment>